<reference evidence="1" key="1">
    <citation type="submission" date="2016-08" db="EMBL/GenBank/DDBJ databases">
        <title>Complete Genome Seqeunce of Paenibacillus sp. nov. IHBB 9852 from high altitute lake of Indian trans-Himalayas.</title>
        <authorList>
            <person name="Kiran S."/>
            <person name="Swarnkar M.K."/>
            <person name="Rana A."/>
            <person name="Tewari R."/>
            <person name="Gulati A."/>
        </authorList>
    </citation>
    <scope>NUCLEOTIDE SEQUENCE [LARGE SCALE GENOMIC DNA]</scope>
    <source>
        <strain evidence="1">IHBB 9852</strain>
    </source>
</reference>
<dbReference type="KEGG" id="pib:BBD41_16840"/>
<evidence type="ECO:0000313" key="1">
    <source>
        <dbReference type="EMBL" id="ANY74114.1"/>
    </source>
</evidence>
<dbReference type="AlphaFoldDB" id="A0A1B2E2A0"/>
<organism evidence="1">
    <name type="scientific">Paenibacillus ihbetae</name>
    <dbReference type="NCBI Taxonomy" id="1870820"/>
    <lineage>
        <taxon>Bacteria</taxon>
        <taxon>Bacillati</taxon>
        <taxon>Bacillota</taxon>
        <taxon>Bacilli</taxon>
        <taxon>Bacillales</taxon>
        <taxon>Paenibacillaceae</taxon>
        <taxon>Paenibacillus</taxon>
    </lineage>
</organism>
<accession>A0A1B2E2A0</accession>
<sequence length="135" mass="16000">MKKKRSGILEGGLDDEGVRIPRKAVWITKTVYRLYGSSNGCRTFQSGSCTRFVFYEYRAYRSLSITPDQESQLGSKRRCSRAFSQHLKSVYYTKIVMRNPENLITVRVYRFGIWFIVIRRPLRHTEDTRKVKRLH</sequence>
<protein>
    <submittedName>
        <fullName evidence="1">Uncharacterized protein</fullName>
    </submittedName>
</protein>
<proteinExistence type="predicted"/>
<dbReference type="EMBL" id="CP016809">
    <property type="protein sequence ID" value="ANY74114.1"/>
    <property type="molecule type" value="Genomic_DNA"/>
</dbReference>
<gene>
    <name evidence="1" type="ORF">BBD41_16840</name>
</gene>
<name>A0A1B2E2A0_9BACL</name>